<dbReference type="RefSeq" id="WP_034324374.1">
    <property type="nucleotide sequence ID" value="NZ_JAVIKA010000002.1"/>
</dbReference>
<dbReference type="PANTHER" id="PTHR46566:SF1">
    <property type="entry name" value="1-PHOSPHOFRUCTOKINASE"/>
    <property type="match status" value="1"/>
</dbReference>
<name>A0A081L7K4_9BACI</name>
<dbReference type="AlphaFoldDB" id="A0A081L7K4"/>
<evidence type="ECO:0000256" key="10">
    <source>
        <dbReference type="PIRNR" id="PIRNR000535"/>
    </source>
</evidence>
<dbReference type="GO" id="GO:0005524">
    <property type="term" value="F:ATP binding"/>
    <property type="evidence" value="ECO:0007669"/>
    <property type="project" value="UniProtKB-UniRule"/>
</dbReference>
<evidence type="ECO:0000313" key="14">
    <source>
        <dbReference type="Proteomes" id="UP000028091"/>
    </source>
</evidence>
<keyword evidence="4 10" id="KW-0808">Transferase</keyword>
<dbReference type="PROSITE" id="PS00584">
    <property type="entry name" value="PFKB_KINASES_2"/>
    <property type="match status" value="1"/>
</dbReference>
<dbReference type="CDD" id="cd01164">
    <property type="entry name" value="FruK_PfkB_like"/>
    <property type="match status" value="1"/>
</dbReference>
<keyword evidence="6 11" id="KW-0418">Kinase</keyword>
<comment type="similarity">
    <text evidence="1 11">Belongs to the carbohydrate kinase PfkB family.</text>
</comment>
<dbReference type="Pfam" id="PF00294">
    <property type="entry name" value="PfkB"/>
    <property type="match status" value="1"/>
</dbReference>
<dbReference type="NCBIfam" id="TIGR03828">
    <property type="entry name" value="pfkB"/>
    <property type="match status" value="1"/>
</dbReference>
<evidence type="ECO:0000256" key="6">
    <source>
        <dbReference type="ARBA" id="ARBA00022777"/>
    </source>
</evidence>
<keyword evidence="7 11" id="KW-0067">ATP-binding</keyword>
<evidence type="ECO:0000259" key="12">
    <source>
        <dbReference type="Pfam" id="PF00294"/>
    </source>
</evidence>
<comment type="caution">
    <text evidence="13">The sequence shown here is derived from an EMBL/GenBank/DDBJ whole genome shotgun (WGS) entry which is preliminary data.</text>
</comment>
<dbReference type="InterPro" id="IPR011611">
    <property type="entry name" value="PfkB_dom"/>
</dbReference>
<dbReference type="EMBL" id="JOTP01000028">
    <property type="protein sequence ID" value="KEP25230.1"/>
    <property type="molecule type" value="Genomic_DNA"/>
</dbReference>
<dbReference type="PANTHER" id="PTHR46566">
    <property type="entry name" value="1-PHOSPHOFRUCTOKINASE-RELATED"/>
    <property type="match status" value="1"/>
</dbReference>
<keyword evidence="14" id="KW-1185">Reference proteome</keyword>
<evidence type="ECO:0000313" key="13">
    <source>
        <dbReference type="EMBL" id="KEP25230.1"/>
    </source>
</evidence>
<reference evidence="13 14" key="1">
    <citation type="submission" date="2012-09" db="EMBL/GenBank/DDBJ databases">
        <title>Genome Sequence of Bacillus sp. DW5-4.</title>
        <authorList>
            <person name="Lai Q."/>
            <person name="Liu Y."/>
            <person name="Shao Z."/>
        </authorList>
    </citation>
    <scope>NUCLEOTIDE SEQUENCE [LARGE SCALE GENOMIC DNA]</scope>
    <source>
        <strain evidence="13 14">DW5-4</strain>
    </source>
</reference>
<evidence type="ECO:0000256" key="8">
    <source>
        <dbReference type="ARBA" id="ARBA00032802"/>
    </source>
</evidence>
<evidence type="ECO:0000256" key="2">
    <source>
        <dbReference type="ARBA" id="ARBA00012131"/>
    </source>
</evidence>
<dbReference type="eggNOG" id="COG1105">
    <property type="taxonomic scope" value="Bacteria"/>
</dbReference>
<evidence type="ECO:0000256" key="5">
    <source>
        <dbReference type="ARBA" id="ARBA00022741"/>
    </source>
</evidence>
<dbReference type="EC" id="2.7.1.56" evidence="2 11"/>
<dbReference type="GO" id="GO:0005829">
    <property type="term" value="C:cytosol"/>
    <property type="evidence" value="ECO:0007669"/>
    <property type="project" value="TreeGrafter"/>
</dbReference>
<evidence type="ECO:0000256" key="3">
    <source>
        <dbReference type="ARBA" id="ARBA00013596"/>
    </source>
</evidence>
<dbReference type="OrthoDB" id="9801219at2"/>
<dbReference type="InterPro" id="IPR022463">
    <property type="entry name" value="1-PFruKinase"/>
</dbReference>
<sequence>MIYTVTLNPSVDYIVHVADFAVGDLNRSTYDKKYPGGKGINVSRLLKRHGVESKALGFIGGFTGTYIQDFLQKEQLQTAFHKVSEDTRINVKLKTGEETEINGLGPTITEAQFESFLSQFTSLTEGDVVVLAGSIPSSLPHNTYERIAEVCEQQGVRVVLDISGEALKKAAHMKPFLMKPNHHELGEMFETSISSAEEAIPYGKKLLEQGAEHVIVSMAGDGALLFSKEGIYQSNVPKGTLINSVGAGDSVVAGFLAGVSKGLSIEESFKLGVTSGSATAFSEELGTKELVDTLLPQVKVTRI</sequence>
<dbReference type="PROSITE" id="PS00583">
    <property type="entry name" value="PFKB_KINASES_1"/>
    <property type="match status" value="1"/>
</dbReference>
<evidence type="ECO:0000256" key="9">
    <source>
        <dbReference type="ARBA" id="ARBA00047745"/>
    </source>
</evidence>
<dbReference type="GO" id="GO:0016052">
    <property type="term" value="P:carbohydrate catabolic process"/>
    <property type="evidence" value="ECO:0007669"/>
    <property type="project" value="UniProtKB-ARBA"/>
</dbReference>
<evidence type="ECO:0000256" key="1">
    <source>
        <dbReference type="ARBA" id="ARBA00010688"/>
    </source>
</evidence>
<dbReference type="FunFam" id="3.40.1190.20:FF:000001">
    <property type="entry name" value="Phosphofructokinase"/>
    <property type="match status" value="1"/>
</dbReference>
<dbReference type="Gene3D" id="3.40.1190.20">
    <property type="match status" value="1"/>
</dbReference>
<keyword evidence="5 11" id="KW-0547">Nucleotide-binding</keyword>
<dbReference type="PIRSF" id="PIRSF000535">
    <property type="entry name" value="1PFK/6PFK/LacC"/>
    <property type="match status" value="1"/>
</dbReference>
<protein>
    <recommendedName>
        <fullName evidence="3 11">1-phosphofructokinase</fullName>
        <shortName evidence="11">Fru1PK</shortName>
        <ecNumber evidence="2 11">2.7.1.56</ecNumber>
    </recommendedName>
    <alternativeName>
        <fullName evidence="8 11">Fructose 1-phosphate kinase</fullName>
    </alternativeName>
</protein>
<evidence type="ECO:0000256" key="4">
    <source>
        <dbReference type="ARBA" id="ARBA00022679"/>
    </source>
</evidence>
<dbReference type="GO" id="GO:0008662">
    <property type="term" value="F:1-phosphofructokinase activity"/>
    <property type="evidence" value="ECO:0007669"/>
    <property type="project" value="UniProtKB-UniRule"/>
</dbReference>
<comment type="function">
    <text evidence="11">Catalyzes the ATP-dependent phosphorylation of fructose-l-phosphate to fructose-l,6-bisphosphate.</text>
</comment>
<dbReference type="NCBIfam" id="TIGR03168">
    <property type="entry name" value="1-PFK"/>
    <property type="match status" value="1"/>
</dbReference>
<comment type="catalytic activity">
    <reaction evidence="9 11">
        <text>beta-D-fructose 1-phosphate + ATP = beta-D-fructose 1,6-bisphosphate + ADP + H(+)</text>
        <dbReference type="Rhea" id="RHEA:14213"/>
        <dbReference type="ChEBI" id="CHEBI:15378"/>
        <dbReference type="ChEBI" id="CHEBI:30616"/>
        <dbReference type="ChEBI" id="CHEBI:32966"/>
        <dbReference type="ChEBI" id="CHEBI:138881"/>
        <dbReference type="ChEBI" id="CHEBI:456216"/>
        <dbReference type="EC" id="2.7.1.56"/>
    </reaction>
</comment>
<gene>
    <name evidence="13" type="ORF">BA70_09875</name>
</gene>
<dbReference type="Proteomes" id="UP000028091">
    <property type="component" value="Unassembled WGS sequence"/>
</dbReference>
<dbReference type="SUPFAM" id="SSF53613">
    <property type="entry name" value="Ribokinase-like"/>
    <property type="match status" value="1"/>
</dbReference>
<accession>A0A081L7K4</accession>
<dbReference type="InterPro" id="IPR029056">
    <property type="entry name" value="Ribokinase-like"/>
</dbReference>
<evidence type="ECO:0000256" key="7">
    <source>
        <dbReference type="ARBA" id="ARBA00022840"/>
    </source>
</evidence>
<organism evidence="13 14">
    <name type="scientific">Bacillus zhangzhouensis</name>
    <dbReference type="NCBI Taxonomy" id="1178540"/>
    <lineage>
        <taxon>Bacteria</taxon>
        <taxon>Bacillati</taxon>
        <taxon>Bacillota</taxon>
        <taxon>Bacilli</taxon>
        <taxon>Bacillales</taxon>
        <taxon>Bacillaceae</taxon>
        <taxon>Bacillus</taxon>
    </lineage>
</organism>
<feature type="domain" description="Carbohydrate kinase PfkB" evidence="12">
    <location>
        <begin position="7"/>
        <end position="285"/>
    </location>
</feature>
<proteinExistence type="inferred from homology"/>
<evidence type="ECO:0000256" key="11">
    <source>
        <dbReference type="RuleBase" id="RU369061"/>
    </source>
</evidence>
<dbReference type="InterPro" id="IPR017583">
    <property type="entry name" value="Tagatose/fructose_Pkinase"/>
</dbReference>
<dbReference type="GO" id="GO:0044281">
    <property type="term" value="P:small molecule metabolic process"/>
    <property type="evidence" value="ECO:0007669"/>
    <property type="project" value="UniProtKB-ARBA"/>
</dbReference>
<dbReference type="InterPro" id="IPR002173">
    <property type="entry name" value="Carboh/pur_kinase_PfkB_CS"/>
</dbReference>